<evidence type="ECO:0000256" key="2">
    <source>
        <dbReference type="ARBA" id="ARBA00022748"/>
    </source>
</evidence>
<protein>
    <submittedName>
        <fullName evidence="7">AhpC/TSA family protein</fullName>
    </submittedName>
</protein>
<name>A0ABS7CTK4_9BACT</name>
<comment type="subcellular location">
    <subcellularLocation>
        <location evidence="1">Cell envelope</location>
    </subcellularLocation>
</comment>
<feature type="signal peptide" evidence="5">
    <location>
        <begin position="1"/>
        <end position="21"/>
    </location>
</feature>
<reference evidence="7 8" key="1">
    <citation type="journal article" date="2016" name="Int. J. Syst. Evol. Microbiol.">
        <title>Pontibacter aydingkolensis sp. nov., isolated from soil of a salt lake.</title>
        <authorList>
            <person name="Osman G."/>
            <person name="Zhang T."/>
            <person name="Lou K."/>
            <person name="Gao Y."/>
            <person name="Chang W."/>
            <person name="Lin Q."/>
            <person name="Yang H.M."/>
            <person name="Huo X.D."/>
            <person name="Wang N."/>
        </authorList>
    </citation>
    <scope>NUCLEOTIDE SEQUENCE [LARGE SCALE GENOMIC DNA]</scope>
    <source>
        <strain evidence="7 8">KACC 19255</strain>
    </source>
</reference>
<dbReference type="Proteomes" id="UP000813018">
    <property type="component" value="Unassembled WGS sequence"/>
</dbReference>
<evidence type="ECO:0000256" key="4">
    <source>
        <dbReference type="ARBA" id="ARBA00023284"/>
    </source>
</evidence>
<dbReference type="Pfam" id="PF08534">
    <property type="entry name" value="Redoxin"/>
    <property type="match status" value="1"/>
</dbReference>
<dbReference type="EMBL" id="JAHYXK010000005">
    <property type="protein sequence ID" value="MBW7467153.1"/>
    <property type="molecule type" value="Genomic_DNA"/>
</dbReference>
<keyword evidence="5" id="KW-0732">Signal</keyword>
<evidence type="ECO:0000259" key="6">
    <source>
        <dbReference type="PROSITE" id="PS51352"/>
    </source>
</evidence>
<dbReference type="Gene3D" id="3.40.30.10">
    <property type="entry name" value="Glutaredoxin"/>
    <property type="match status" value="1"/>
</dbReference>
<evidence type="ECO:0000256" key="3">
    <source>
        <dbReference type="ARBA" id="ARBA00023157"/>
    </source>
</evidence>
<evidence type="ECO:0000313" key="7">
    <source>
        <dbReference type="EMBL" id="MBW7467153.1"/>
    </source>
</evidence>
<dbReference type="PANTHER" id="PTHR42852:SF6">
    <property type="entry name" value="THIOL:DISULFIDE INTERCHANGE PROTEIN DSBE"/>
    <property type="match status" value="1"/>
</dbReference>
<dbReference type="InterPro" id="IPR036249">
    <property type="entry name" value="Thioredoxin-like_sf"/>
</dbReference>
<comment type="caution">
    <text evidence="7">The sequence shown here is derived from an EMBL/GenBank/DDBJ whole genome shotgun (WGS) entry which is preliminary data.</text>
</comment>
<keyword evidence="8" id="KW-1185">Reference proteome</keyword>
<sequence length="473" mass="53706">MKHKSLLVLLTLLVQVQAVFAQGKAIITGKVINPLSNEIIVATTPNPLIPEEVQNTVQLKGGSFKMEVPVNSAIVAELLHGDEVVPVYLEPGYELNLVFNGDKFLKTIKFEGKGANENNYLAMYTRRFDEVEEYQVMPDNIKLSEKEFTAFLEHRKKDQLKNLDKYTAKNPVSDKFRKFALAEINFGYANDKITYQSLRESVLMTQRLQKPSEEFYTFLGHLDLNSPDNLLSYTFIIFLRNYAKYYTTEAGIKESDKSYFKTAYTIAGQKLQGQAKAVAQAHILKQSIQLGHLKYTGEMLQDFRANNKAPELDAYFTKLYNQNKEFAIGSPAPDFQLKDTNGASVSLSDFKGKIVYLSFWSTTCGLCMVEMPNLQQLTSQLKDKEVVFVNVGLDEDEEKWKKTVTGRKLQGVQAYLKGMDADLVKRYNLKDIPAYFLIDEEGGFISIKPRRPTDREAANDILKYINEAQASVK</sequence>
<evidence type="ECO:0000256" key="1">
    <source>
        <dbReference type="ARBA" id="ARBA00004196"/>
    </source>
</evidence>
<accession>A0ABS7CTK4</accession>
<dbReference type="RefSeq" id="WP_219877030.1">
    <property type="nucleotide sequence ID" value="NZ_JAHYXK010000005.1"/>
</dbReference>
<dbReference type="InterPro" id="IPR013740">
    <property type="entry name" value="Redoxin"/>
</dbReference>
<dbReference type="InterPro" id="IPR050553">
    <property type="entry name" value="Thioredoxin_ResA/DsbE_sf"/>
</dbReference>
<dbReference type="PROSITE" id="PS51352">
    <property type="entry name" value="THIOREDOXIN_2"/>
    <property type="match status" value="1"/>
</dbReference>
<evidence type="ECO:0000256" key="5">
    <source>
        <dbReference type="SAM" id="SignalP"/>
    </source>
</evidence>
<feature type="chain" id="PRO_5046583486" evidence="5">
    <location>
        <begin position="22"/>
        <end position="473"/>
    </location>
</feature>
<feature type="domain" description="Thioredoxin" evidence="6">
    <location>
        <begin position="326"/>
        <end position="470"/>
    </location>
</feature>
<dbReference type="SUPFAM" id="SSF52833">
    <property type="entry name" value="Thioredoxin-like"/>
    <property type="match status" value="1"/>
</dbReference>
<keyword evidence="4" id="KW-0676">Redox-active center</keyword>
<dbReference type="PANTHER" id="PTHR42852">
    <property type="entry name" value="THIOL:DISULFIDE INTERCHANGE PROTEIN DSBE"/>
    <property type="match status" value="1"/>
</dbReference>
<proteinExistence type="predicted"/>
<keyword evidence="2" id="KW-0201">Cytochrome c-type biogenesis</keyword>
<dbReference type="InterPro" id="IPR013766">
    <property type="entry name" value="Thioredoxin_domain"/>
</dbReference>
<gene>
    <name evidence="7" type="ORF">K0O23_08730</name>
</gene>
<organism evidence="7 8">
    <name type="scientific">Pontibacter aydingkolensis</name>
    <dbReference type="NCBI Taxonomy" id="1911536"/>
    <lineage>
        <taxon>Bacteria</taxon>
        <taxon>Pseudomonadati</taxon>
        <taxon>Bacteroidota</taxon>
        <taxon>Cytophagia</taxon>
        <taxon>Cytophagales</taxon>
        <taxon>Hymenobacteraceae</taxon>
        <taxon>Pontibacter</taxon>
    </lineage>
</organism>
<evidence type="ECO:0000313" key="8">
    <source>
        <dbReference type="Proteomes" id="UP000813018"/>
    </source>
</evidence>
<dbReference type="CDD" id="cd02966">
    <property type="entry name" value="TlpA_like_family"/>
    <property type="match status" value="1"/>
</dbReference>
<keyword evidence="3" id="KW-1015">Disulfide bond</keyword>